<reference evidence="1 2" key="1">
    <citation type="submission" date="2024-09" db="EMBL/GenBank/DDBJ databases">
        <authorList>
            <person name="Sun Q."/>
            <person name="Mori K."/>
        </authorList>
    </citation>
    <scope>NUCLEOTIDE SEQUENCE [LARGE SCALE GENOMIC DNA]</scope>
    <source>
        <strain evidence="1 2">CCM 7759</strain>
    </source>
</reference>
<proteinExistence type="predicted"/>
<comment type="caution">
    <text evidence="1">The sequence shown here is derived from an EMBL/GenBank/DDBJ whole genome shotgun (WGS) entry which is preliminary data.</text>
</comment>
<dbReference type="EMBL" id="JBHLWN010000111">
    <property type="protein sequence ID" value="MFC0216213.1"/>
    <property type="molecule type" value="Genomic_DNA"/>
</dbReference>
<keyword evidence="2" id="KW-1185">Reference proteome</keyword>
<name>A0ABV6DUL8_9BACL</name>
<organism evidence="1 2">
    <name type="scientific">Paenibacillus chartarius</name>
    <dbReference type="NCBI Taxonomy" id="747481"/>
    <lineage>
        <taxon>Bacteria</taxon>
        <taxon>Bacillati</taxon>
        <taxon>Bacillota</taxon>
        <taxon>Bacilli</taxon>
        <taxon>Bacillales</taxon>
        <taxon>Paenibacillaceae</taxon>
        <taxon>Paenibacillus</taxon>
    </lineage>
</organism>
<dbReference type="Proteomes" id="UP001589776">
    <property type="component" value="Unassembled WGS sequence"/>
</dbReference>
<protein>
    <submittedName>
        <fullName evidence="1">Uncharacterized protein</fullName>
    </submittedName>
</protein>
<accession>A0ABV6DUL8</accession>
<evidence type="ECO:0000313" key="2">
    <source>
        <dbReference type="Proteomes" id="UP001589776"/>
    </source>
</evidence>
<sequence length="105" mass="11445">MDMVTGILLLVGLVALGAWLSVRKSQWKVLETAAGPRTEDLVAKYEHLKSKQIKCKLVTETDPMMASGIAQADSMPANGALVKLKVHQAHMEQAKDVLAQYPQAM</sequence>
<gene>
    <name evidence="1" type="ORF">ACFFK0_27835</name>
</gene>
<evidence type="ECO:0000313" key="1">
    <source>
        <dbReference type="EMBL" id="MFC0216213.1"/>
    </source>
</evidence>
<dbReference type="RefSeq" id="WP_377474164.1">
    <property type="nucleotide sequence ID" value="NZ_JBHLWN010000111.1"/>
</dbReference>